<protein>
    <submittedName>
        <fullName evidence="1">Type III secretion protein</fullName>
    </submittedName>
</protein>
<dbReference type="Proteomes" id="UP001325023">
    <property type="component" value="Chromosome"/>
</dbReference>
<keyword evidence="2" id="KW-1185">Reference proteome</keyword>
<organism evidence="1 2">
    <name type="scientific">Pseudomonas fluorescens</name>
    <dbReference type="NCBI Taxonomy" id="294"/>
    <lineage>
        <taxon>Bacteria</taxon>
        <taxon>Pseudomonadati</taxon>
        <taxon>Pseudomonadota</taxon>
        <taxon>Gammaproteobacteria</taxon>
        <taxon>Pseudomonadales</taxon>
        <taxon>Pseudomonadaceae</taxon>
        <taxon>Pseudomonas</taxon>
    </lineage>
</organism>
<dbReference type="EMBL" id="CP140009">
    <property type="protein sequence ID" value="WQD73057.1"/>
    <property type="molecule type" value="Genomic_DNA"/>
</dbReference>
<evidence type="ECO:0000313" key="1">
    <source>
        <dbReference type="EMBL" id="WQD73057.1"/>
    </source>
</evidence>
<accession>A0ACD4XVC6</accession>
<proteinExistence type="predicted"/>
<evidence type="ECO:0000313" key="2">
    <source>
        <dbReference type="Proteomes" id="UP001325023"/>
    </source>
</evidence>
<sequence length="130" mass="14370">MKALIIDWLKSGKEQITLLEGQDEIIISLQGGGVLVYVSLSSTSFNNTELQCWMRISFASLAHFQGALARAPSSGALWIIQSLQGTPDALRVLASVESLLNQRDTWRAMFARLNKPAHPLKPTSLRALRH</sequence>
<gene>
    <name evidence="1" type="ORF">U0037_03625</name>
</gene>
<name>A0ACD4XVC6_PSEFL</name>
<reference evidence="1" key="1">
    <citation type="submission" date="2023-12" db="EMBL/GenBank/DDBJ databases">
        <title>Genome sequencing and assembly of bacterial species from a model synthetic community.</title>
        <authorList>
            <person name="Hogle S.L."/>
        </authorList>
    </citation>
    <scope>NUCLEOTIDE SEQUENCE</scope>
    <source>
        <strain evidence="1">SBW25</strain>
    </source>
</reference>